<feature type="compositionally biased region" description="Basic and acidic residues" evidence="1">
    <location>
        <begin position="17"/>
        <end position="27"/>
    </location>
</feature>
<dbReference type="AlphaFoldDB" id="A0A518AMN0"/>
<dbReference type="EMBL" id="CP036278">
    <property type="protein sequence ID" value="QDU55989.1"/>
    <property type="molecule type" value="Genomic_DNA"/>
</dbReference>
<feature type="region of interest" description="Disordered" evidence="1">
    <location>
        <begin position="17"/>
        <end position="38"/>
    </location>
</feature>
<gene>
    <name evidence="2" type="ORF">Pan181_21910</name>
</gene>
<dbReference type="Gene3D" id="2.60.120.260">
    <property type="entry name" value="Galactose-binding domain-like"/>
    <property type="match status" value="1"/>
</dbReference>
<evidence type="ECO:0000313" key="2">
    <source>
        <dbReference type="EMBL" id="QDU55989.1"/>
    </source>
</evidence>
<evidence type="ECO:0000313" key="3">
    <source>
        <dbReference type="Proteomes" id="UP000315750"/>
    </source>
</evidence>
<sequence>MHCIRLRGPWRYEVLERQAGDPTRSSEGKQQLPADWSSTLGDDFRGTVRFVRKFHQPTGLETDQQVWLSIESLVSSARVTLNDQMLPDCEAGNWRHEVHKLLLPSNELTIEVTHPHQAAGPGGLDGLVQLEIQTVRPRPVD</sequence>
<accession>A0A518AMN0</accession>
<evidence type="ECO:0000256" key="1">
    <source>
        <dbReference type="SAM" id="MobiDB-lite"/>
    </source>
</evidence>
<proteinExistence type="predicted"/>
<dbReference type="SUPFAM" id="SSF49785">
    <property type="entry name" value="Galactose-binding domain-like"/>
    <property type="match status" value="1"/>
</dbReference>
<evidence type="ECO:0008006" key="4">
    <source>
        <dbReference type="Google" id="ProtNLM"/>
    </source>
</evidence>
<dbReference type="Proteomes" id="UP000315750">
    <property type="component" value="Chromosome"/>
</dbReference>
<dbReference type="InterPro" id="IPR008979">
    <property type="entry name" value="Galactose-bd-like_sf"/>
</dbReference>
<protein>
    <recommendedName>
        <fullName evidence="4">Glycosyl hydrolases family 2, sugar binding domain</fullName>
    </recommendedName>
</protein>
<dbReference type="RefSeq" id="WP_145246762.1">
    <property type="nucleotide sequence ID" value="NZ_CP036278.1"/>
</dbReference>
<keyword evidence="3" id="KW-1185">Reference proteome</keyword>
<dbReference type="OrthoDB" id="285989at2"/>
<organism evidence="2 3">
    <name type="scientific">Aeoliella mucimassa</name>
    <dbReference type="NCBI Taxonomy" id="2527972"/>
    <lineage>
        <taxon>Bacteria</taxon>
        <taxon>Pseudomonadati</taxon>
        <taxon>Planctomycetota</taxon>
        <taxon>Planctomycetia</taxon>
        <taxon>Pirellulales</taxon>
        <taxon>Lacipirellulaceae</taxon>
        <taxon>Aeoliella</taxon>
    </lineage>
</organism>
<name>A0A518AMN0_9BACT</name>
<dbReference type="KEGG" id="amuc:Pan181_21910"/>
<reference evidence="2 3" key="1">
    <citation type="submission" date="2019-02" db="EMBL/GenBank/DDBJ databases">
        <title>Deep-cultivation of Planctomycetes and their phenomic and genomic characterization uncovers novel biology.</title>
        <authorList>
            <person name="Wiegand S."/>
            <person name="Jogler M."/>
            <person name="Boedeker C."/>
            <person name="Pinto D."/>
            <person name="Vollmers J."/>
            <person name="Rivas-Marin E."/>
            <person name="Kohn T."/>
            <person name="Peeters S.H."/>
            <person name="Heuer A."/>
            <person name="Rast P."/>
            <person name="Oberbeckmann S."/>
            <person name="Bunk B."/>
            <person name="Jeske O."/>
            <person name="Meyerdierks A."/>
            <person name="Storesund J.E."/>
            <person name="Kallscheuer N."/>
            <person name="Luecker S."/>
            <person name="Lage O.M."/>
            <person name="Pohl T."/>
            <person name="Merkel B.J."/>
            <person name="Hornburger P."/>
            <person name="Mueller R.-W."/>
            <person name="Bruemmer F."/>
            <person name="Labrenz M."/>
            <person name="Spormann A.M."/>
            <person name="Op den Camp H."/>
            <person name="Overmann J."/>
            <person name="Amann R."/>
            <person name="Jetten M.S.M."/>
            <person name="Mascher T."/>
            <person name="Medema M.H."/>
            <person name="Devos D.P."/>
            <person name="Kaster A.-K."/>
            <person name="Ovreas L."/>
            <person name="Rohde M."/>
            <person name="Galperin M.Y."/>
            <person name="Jogler C."/>
        </authorList>
    </citation>
    <scope>NUCLEOTIDE SEQUENCE [LARGE SCALE GENOMIC DNA]</scope>
    <source>
        <strain evidence="2 3">Pan181</strain>
    </source>
</reference>